<gene>
    <name evidence="1" type="ORF">QO019_004706</name>
</gene>
<evidence type="ECO:0000313" key="2">
    <source>
        <dbReference type="Proteomes" id="UP001236795"/>
    </source>
</evidence>
<evidence type="ECO:0000313" key="1">
    <source>
        <dbReference type="EMBL" id="MDQ0489829.1"/>
    </source>
</evidence>
<proteinExistence type="predicted"/>
<keyword evidence="2" id="KW-1185">Reference proteome</keyword>
<dbReference type="Proteomes" id="UP001236795">
    <property type="component" value="Unassembled WGS sequence"/>
</dbReference>
<reference evidence="1 2" key="1">
    <citation type="submission" date="2023-07" db="EMBL/GenBank/DDBJ databases">
        <title>Genomic Encyclopedia of Type Strains, Phase IV (KMG-IV): sequencing the most valuable type-strain genomes for metagenomic binning, comparative biology and taxonomic classification.</title>
        <authorList>
            <person name="Goeker M."/>
        </authorList>
    </citation>
    <scope>NUCLEOTIDE SEQUENCE [LARGE SCALE GENOMIC DNA]</scope>
    <source>
        <strain evidence="1 2">DSM 40573</strain>
    </source>
</reference>
<name>A0ABU0KKE2_9ACTN</name>
<dbReference type="EMBL" id="JAUSWC010000017">
    <property type="protein sequence ID" value="MDQ0489829.1"/>
    <property type="molecule type" value="Genomic_DNA"/>
</dbReference>
<dbReference type="RefSeq" id="WP_052183348.1">
    <property type="nucleotide sequence ID" value="NZ_JAUSWC010000017.1"/>
</dbReference>
<comment type="caution">
    <text evidence="1">The sequence shown here is derived from an EMBL/GenBank/DDBJ whole genome shotgun (WGS) entry which is preliminary data.</text>
</comment>
<accession>A0ABU0KKE2</accession>
<organism evidence="1 2">
    <name type="scientific">Streptomyces thermodiastaticus</name>
    <dbReference type="NCBI Taxonomy" id="44061"/>
    <lineage>
        <taxon>Bacteria</taxon>
        <taxon>Bacillati</taxon>
        <taxon>Actinomycetota</taxon>
        <taxon>Actinomycetes</taxon>
        <taxon>Kitasatosporales</taxon>
        <taxon>Streptomycetaceae</taxon>
        <taxon>Streptomyces</taxon>
    </lineage>
</organism>
<protein>
    <submittedName>
        <fullName evidence="1">Uncharacterized protein</fullName>
    </submittedName>
</protein>
<sequence>MITQWRAGLCVDRGTTVGPYEEYAPGGKGVVTWGCTEWADQYCWLLDAERPGHCPVLARSHDPGPWYRYDDMSASEFLHRVLADADFQPFGIARYELGVTFVPGSHGDGAEAL</sequence>